<evidence type="ECO:0000313" key="3">
    <source>
        <dbReference type="Proteomes" id="UP001516061"/>
    </source>
</evidence>
<dbReference type="RefSeq" id="WP_173803651.1">
    <property type="nucleotide sequence ID" value="NZ_JABSNM010000001.1"/>
</dbReference>
<protein>
    <submittedName>
        <fullName evidence="2">Uncharacterized protein</fullName>
    </submittedName>
</protein>
<feature type="chain" id="PRO_5047347602" evidence="1">
    <location>
        <begin position="27"/>
        <end position="527"/>
    </location>
</feature>
<evidence type="ECO:0000313" key="2">
    <source>
        <dbReference type="EMBL" id="NRT54729.1"/>
    </source>
</evidence>
<proteinExistence type="predicted"/>
<keyword evidence="1" id="KW-0732">Signal</keyword>
<accession>A0ABX2FZT9</accession>
<evidence type="ECO:0000256" key="1">
    <source>
        <dbReference type="SAM" id="SignalP"/>
    </source>
</evidence>
<comment type="caution">
    <text evidence="2">The sequence shown here is derived from an EMBL/GenBank/DDBJ whole genome shotgun (WGS) entry which is preliminary data.</text>
</comment>
<gene>
    <name evidence="2" type="ORF">HNQ01_000436</name>
</gene>
<dbReference type="Proteomes" id="UP001516061">
    <property type="component" value="Unassembled WGS sequence"/>
</dbReference>
<organism evidence="2 3">
    <name type="scientific">Sphaerotilus uruguayifluvii</name>
    <dbReference type="NCBI Taxonomy" id="2735897"/>
    <lineage>
        <taxon>Bacteria</taxon>
        <taxon>Pseudomonadati</taxon>
        <taxon>Pseudomonadota</taxon>
        <taxon>Betaproteobacteria</taxon>
        <taxon>Burkholderiales</taxon>
        <taxon>Sphaerotilaceae</taxon>
        <taxon>Sphaerotilus</taxon>
    </lineage>
</organism>
<dbReference type="EMBL" id="JABSNM010000001">
    <property type="protein sequence ID" value="NRT54729.1"/>
    <property type="molecule type" value="Genomic_DNA"/>
</dbReference>
<feature type="signal peptide" evidence="1">
    <location>
        <begin position="1"/>
        <end position="26"/>
    </location>
</feature>
<sequence>MSTSTPFTPARALISVSLLSATLMTAGCGGGGDEGSVAESQVTEAPRAGALAASTLAGRTWRAGQLLENGGTEVVAYKAGMADASGAVTAVFVQKIGSRYQLQAVRGTPGSAGTPPAWTAPAVISGAADPAMHPGNGTWDLGLSVAPGGRAYATWFVRRACTATTYIASPVATCNYLYGAAFDGSNWGVPELIADSPRNWGAPIPRINDSGDIAVLHEGWVAPGSTIGTQRVAVAARLQGQSSFARSVFADWTLQAAIGLGGDVDLQLDAARNLTVAGRNLRAGTGDIVARRGTVGGSFRAQEVIDAGSADASFLGLAAGPGGRSFVQWRQAPTGSSVPVIWGAASASATGTWAARNLGTSASAYSGWLQAPGSGAWAGSGLFHATTCQRTPWSAATQAWGAAQTLPAGCDAWRSSATQRAQAADGKLLWMANDGRWSSYDLALNQITRPLAAPGSTSAADTLFGFPISTLTSGRLFGFNLGNATLMVSSSGVGALVTSGTLASLPSAGTPGGVNGAVYNLWGWFLK</sequence>
<reference evidence="2 3" key="1">
    <citation type="submission" date="2020-05" db="EMBL/GenBank/DDBJ databases">
        <title>Genomic Encyclopedia of Type Strains, Phase IV (KMG-V): Genome sequencing to study the core and pangenomes of soil and plant-associated prokaryotes.</title>
        <authorList>
            <person name="Whitman W."/>
        </authorList>
    </citation>
    <scope>NUCLEOTIDE SEQUENCE [LARGE SCALE GENOMIC DNA]</scope>
    <source>
        <strain evidence="2 3">C29</strain>
    </source>
</reference>
<keyword evidence="3" id="KW-1185">Reference proteome</keyword>
<name>A0ABX2FZT9_9BURK</name>